<sequence length="1154" mass="124283">MEVEAPKRMTRARAAKAGAEPTTKTTKIVTAATKARTTTTATATSTATSSTRSTSAKRKTRADENEDDEGDFDDAEAVPTTARGRAKKANQTSTTAPSRATRGRPAKKIATEAAREQVAPKLTRGRPKKATEPEADMEEKKTEPVKKATRGRPAAASRSTASSRAAATTKPTVKKSVTFEEPDKENTEPLSKAKEAPAPGIRGRPARRGGAACARSTRTASTTVATKAAETKPAEKKPLSPKKVTQMPFSRVDDSEDELAGEHTPVKPMQKSPVKPPVKKQVEAEPPVDEDDTIKVNNAILNPPDLGSASTLASPARRPPVSPFKEIMKTPAKKLGAVPLPASAMIQSTGKPGLTAPSPSKNTMLQSAAKRPPSPIKGLQLGSAQKTQQPLSAMKVSLLQSPPKRSVPSLKPVLESNQKDGAEPPPTMKSLLTAAATPAMRPSQRMMMEDTPDESGQEDMGDDVFDAPMSSLQFPGRLSAVLPRHADPALNPSPKETSPEAGPEEAIEGVVEPAEEQEEKEQEDAEEEAGISTDADAVPEPEEVEEENTVEDVMDVDEVAADIEVTQNLRASETSTPNSPAQDANPMFQLREKDQDPCANVDSESDDELSPMKPAYSTPVTRSTRRSTLGLTSLADQLGAWTAHSPVKSTRKAAPKRKSKNAKQASEEAEAAPQEPPALAASTHFFEDEMVAHTDEDETKPQVDDEMFDEAVTNEDLALAQEANEMSLMEPEQVAEAEESHRSFDSTLSDASQEYGDENQMPIDPALLGHPAPPVTPARPLQKSFHTTTKVPLKPADDSTPSPMKKRSFSASRLGPKRPNGSLRSASVISYSPAKDSSALDPITPSKTDLWSSMGTPARTPRRDLNPGLLRGAVVFVDVHTSEGADASHIFIELLNSMGARCIKNWTWNPDSESNAESSGSSKIGITHVVYKDGGKRTMEKVRRTNGVVHCVGVSWVLDCERENTWVEEAPYYIDTSLVPRGGARRRKSMEPKALANNNGTLVNSSSKGTSTTHEQSTPNTPANRRQSSLWMHTPSDQGDAEGEDDDDIEWSKFILTPVPKTPAPEAIAKYAAELPETPTGQVDVMEDESALEEEDQALLMRTCPPKANPFRDLGAGLLEKDKDEQVLMRLMAARRKSLQFAPKVGSPLSKTWK</sequence>
<name>A0ACC0V157_9HYPO</name>
<keyword evidence="2" id="KW-1185">Reference proteome</keyword>
<dbReference type="EMBL" id="CM047944">
    <property type="protein sequence ID" value="KAI9899629.1"/>
    <property type="molecule type" value="Genomic_DNA"/>
</dbReference>
<evidence type="ECO:0000313" key="1">
    <source>
        <dbReference type="EMBL" id="KAI9899629.1"/>
    </source>
</evidence>
<accession>A0ACC0V157</accession>
<dbReference type="Proteomes" id="UP001163324">
    <property type="component" value="Chromosome 5"/>
</dbReference>
<reference evidence="1" key="1">
    <citation type="submission" date="2022-10" db="EMBL/GenBank/DDBJ databases">
        <title>Complete Genome of Trichothecium roseum strain YXFP-22015, a Plant Pathogen Isolated from Citrus.</title>
        <authorList>
            <person name="Wang Y."/>
            <person name="Zhu L."/>
        </authorList>
    </citation>
    <scope>NUCLEOTIDE SEQUENCE</scope>
    <source>
        <strain evidence="1">YXFP-22015</strain>
    </source>
</reference>
<evidence type="ECO:0000313" key="2">
    <source>
        <dbReference type="Proteomes" id="UP001163324"/>
    </source>
</evidence>
<gene>
    <name evidence="1" type="ORF">N3K66_006090</name>
</gene>
<proteinExistence type="predicted"/>
<protein>
    <submittedName>
        <fullName evidence="1">Uncharacterized protein</fullName>
    </submittedName>
</protein>
<comment type="caution">
    <text evidence="1">The sequence shown here is derived from an EMBL/GenBank/DDBJ whole genome shotgun (WGS) entry which is preliminary data.</text>
</comment>
<organism evidence="1 2">
    <name type="scientific">Trichothecium roseum</name>
    <dbReference type="NCBI Taxonomy" id="47278"/>
    <lineage>
        <taxon>Eukaryota</taxon>
        <taxon>Fungi</taxon>
        <taxon>Dikarya</taxon>
        <taxon>Ascomycota</taxon>
        <taxon>Pezizomycotina</taxon>
        <taxon>Sordariomycetes</taxon>
        <taxon>Hypocreomycetidae</taxon>
        <taxon>Hypocreales</taxon>
        <taxon>Hypocreales incertae sedis</taxon>
        <taxon>Trichothecium</taxon>
    </lineage>
</organism>